<feature type="compositionally biased region" description="Acidic residues" evidence="1">
    <location>
        <begin position="310"/>
        <end position="319"/>
    </location>
</feature>
<evidence type="ECO:0000313" key="3">
    <source>
        <dbReference type="Proteomes" id="UP001244341"/>
    </source>
</evidence>
<evidence type="ECO:0000313" key="2">
    <source>
        <dbReference type="EMBL" id="WIA19993.1"/>
    </source>
</evidence>
<organism evidence="2 3">
    <name type="scientific">Tetradesmus obliquus</name>
    <name type="common">Green alga</name>
    <name type="synonym">Acutodesmus obliquus</name>
    <dbReference type="NCBI Taxonomy" id="3088"/>
    <lineage>
        <taxon>Eukaryota</taxon>
        <taxon>Viridiplantae</taxon>
        <taxon>Chlorophyta</taxon>
        <taxon>core chlorophytes</taxon>
        <taxon>Chlorophyceae</taxon>
        <taxon>CS clade</taxon>
        <taxon>Sphaeropleales</taxon>
        <taxon>Scenedesmaceae</taxon>
        <taxon>Tetradesmus</taxon>
    </lineage>
</organism>
<feature type="compositionally biased region" description="Low complexity" evidence="1">
    <location>
        <begin position="534"/>
        <end position="545"/>
    </location>
</feature>
<feature type="region of interest" description="Disordered" evidence="1">
    <location>
        <begin position="534"/>
        <end position="557"/>
    </location>
</feature>
<feature type="region of interest" description="Disordered" evidence="1">
    <location>
        <begin position="724"/>
        <end position="745"/>
    </location>
</feature>
<gene>
    <name evidence="2" type="ORF">OEZ85_005865</name>
</gene>
<sequence>MDQVRSFRRKQALKQVQSTVGTRKGRGSRALSLTPGDSHAAHELMAPDASPNLRVWQMFDEAAVFDHKLEGARELLTEFESATDEFLLKLEPILRAPLPRVWDAVEGGLAEPTRATISHRHAHTVGGDASVAGLEEARGEFHNRLRGHIARPLEQWSEGLAAVEERLPELVQLRGRVVKSSHCLPLHSMCSISLSCPFLQERLPELVKLRGRERLPELVKLRGRVVKSSRGLARYNAKYQRHMAKEGGAAGSATAAAAATPGQTGSIHTRPTGGGMRGIFGACMHPRADHGSGHRSSMPRRHRDDGSSSSDDDVSEVDSEVARQVASEEAGMKLNYKHRKLDAARGDFAELEQLVAGQLAGLARDASWLKSYLVASLLLGKEAMQTSVVALGTTKQPLPGFTGRAAAPREHGEMGYNVDLAAAMPPALANVSTGAGAFGLQLLPNIADVGLAAHKATASPLELSAVPTAQPMQPVTPVPESAAGIRLSDVADTAAVREYEAAAAAGPGGVVAQQGVSGTAGGIAAAVGPVAAGAGREELQQQQQQGEPHMRYDSGMHTGRMTGATALGGREEYDTRDAQRDSSSSRGVVGALKDAAGSVAEAVGLGGSSTHKGVTHREDYSDVDIAGGRDQGVSSGRGITAGYAAESAQPVLRQGLGEEMVCGRKEFTEVEDRPIVKERVTRVLEHHPVQKEFLTQVKYTGETALPSGGREMLGAPETRVVETTAPGPKCPAGMVGHGQPGIAAM</sequence>
<feature type="compositionally biased region" description="Low complexity" evidence="1">
    <location>
        <begin position="255"/>
        <end position="265"/>
    </location>
</feature>
<feature type="region of interest" description="Disordered" evidence="1">
    <location>
        <begin position="15"/>
        <end position="35"/>
    </location>
</feature>
<evidence type="ECO:0008006" key="4">
    <source>
        <dbReference type="Google" id="ProtNLM"/>
    </source>
</evidence>
<protein>
    <recommendedName>
        <fullName evidence="4">BAR domain-containing protein</fullName>
    </recommendedName>
</protein>
<accession>A0ABY8UER2</accession>
<feature type="region of interest" description="Disordered" evidence="1">
    <location>
        <begin position="255"/>
        <end position="326"/>
    </location>
</feature>
<reference evidence="2 3" key="1">
    <citation type="submission" date="2023-05" db="EMBL/GenBank/DDBJ databases">
        <title>A 100% complete, gapless, phased diploid assembly of the Scenedesmus obliquus UTEX 3031 genome.</title>
        <authorList>
            <person name="Biondi T.C."/>
            <person name="Hanschen E.R."/>
            <person name="Kwon T."/>
            <person name="Eng W."/>
            <person name="Kruse C.P.S."/>
            <person name="Koehler S.I."/>
            <person name="Kunde Y."/>
            <person name="Gleasner C.D."/>
            <person name="You Mak K.T."/>
            <person name="Polle J."/>
            <person name="Hovde B.T."/>
            <person name="Starkenburg S.R."/>
        </authorList>
    </citation>
    <scope>NUCLEOTIDE SEQUENCE [LARGE SCALE GENOMIC DNA]</scope>
    <source>
        <strain evidence="2 3">DOE0152z</strain>
    </source>
</reference>
<name>A0ABY8UER2_TETOB</name>
<dbReference type="Proteomes" id="UP001244341">
    <property type="component" value="Chromosome 11b"/>
</dbReference>
<dbReference type="EMBL" id="CP126218">
    <property type="protein sequence ID" value="WIA19993.1"/>
    <property type="molecule type" value="Genomic_DNA"/>
</dbReference>
<evidence type="ECO:0000256" key="1">
    <source>
        <dbReference type="SAM" id="MobiDB-lite"/>
    </source>
</evidence>
<proteinExistence type="predicted"/>
<keyword evidence="3" id="KW-1185">Reference proteome</keyword>